<comment type="caution">
    <text evidence="1">The sequence shown here is derived from an EMBL/GenBank/DDBJ whole genome shotgun (WGS) entry which is preliminary data.</text>
</comment>
<organism evidence="1 2">
    <name type="scientific">Aspergillus lentulus</name>
    <dbReference type="NCBI Taxonomy" id="293939"/>
    <lineage>
        <taxon>Eukaryota</taxon>
        <taxon>Fungi</taxon>
        <taxon>Dikarya</taxon>
        <taxon>Ascomycota</taxon>
        <taxon>Pezizomycotina</taxon>
        <taxon>Eurotiomycetes</taxon>
        <taxon>Eurotiomycetidae</taxon>
        <taxon>Eurotiales</taxon>
        <taxon>Aspergillaceae</taxon>
        <taxon>Aspergillus</taxon>
        <taxon>Aspergillus subgen. Fumigati</taxon>
    </lineage>
</organism>
<accession>A0ABQ0ZS05</accession>
<evidence type="ECO:0000313" key="1">
    <source>
        <dbReference type="EMBL" id="GFF61808.1"/>
    </source>
</evidence>
<proteinExistence type="predicted"/>
<dbReference type="Proteomes" id="UP000465220">
    <property type="component" value="Unassembled WGS sequence"/>
</dbReference>
<dbReference type="EMBL" id="BLKI01000002">
    <property type="protein sequence ID" value="GFF61808.1"/>
    <property type="molecule type" value="Genomic_DNA"/>
</dbReference>
<protein>
    <submittedName>
        <fullName evidence="1">Uncharacterized protein</fullName>
    </submittedName>
</protein>
<reference evidence="1 2" key="1">
    <citation type="submission" date="2020-01" db="EMBL/GenBank/DDBJ databases">
        <title>Draft genome sequence of Aspergillus lentulus IFM 60648.</title>
        <authorList>
            <person name="Takahashi H."/>
            <person name="Yaguchi T."/>
        </authorList>
    </citation>
    <scope>NUCLEOTIDE SEQUENCE [LARGE SCALE GENOMIC DNA]</scope>
    <source>
        <strain evidence="1 2">IFM 60648</strain>
    </source>
</reference>
<sequence>MIQGYPVCHTVMWTRLKDAALYEDLGIIDFSDHAEKAAISSDLRPRAGHIEMRRQDLPDNLQEYRRGRLV</sequence>
<gene>
    <name evidence="1" type="ORF">IFM60648_00405</name>
</gene>
<name>A0ABQ0ZS05_ASPLE</name>
<keyword evidence="2" id="KW-1185">Reference proteome</keyword>
<evidence type="ECO:0000313" key="2">
    <source>
        <dbReference type="Proteomes" id="UP000465220"/>
    </source>
</evidence>